<organism evidence="2 3">
    <name type="scientific">Scyliorhinus torazame</name>
    <name type="common">Cloudy catshark</name>
    <name type="synonym">Catulus torazame</name>
    <dbReference type="NCBI Taxonomy" id="75743"/>
    <lineage>
        <taxon>Eukaryota</taxon>
        <taxon>Metazoa</taxon>
        <taxon>Chordata</taxon>
        <taxon>Craniata</taxon>
        <taxon>Vertebrata</taxon>
        <taxon>Chondrichthyes</taxon>
        <taxon>Elasmobranchii</taxon>
        <taxon>Galeomorphii</taxon>
        <taxon>Galeoidea</taxon>
        <taxon>Carcharhiniformes</taxon>
        <taxon>Scyliorhinidae</taxon>
        <taxon>Scyliorhinus</taxon>
    </lineage>
</organism>
<gene>
    <name evidence="2" type="ORF">scyTo_0014234</name>
</gene>
<dbReference type="Proteomes" id="UP000288216">
    <property type="component" value="Unassembled WGS sequence"/>
</dbReference>
<evidence type="ECO:0000313" key="3">
    <source>
        <dbReference type="Proteomes" id="UP000288216"/>
    </source>
</evidence>
<evidence type="ECO:0000313" key="2">
    <source>
        <dbReference type="EMBL" id="GCB60840.1"/>
    </source>
</evidence>
<proteinExistence type="predicted"/>
<feature type="compositionally biased region" description="Gly residues" evidence="1">
    <location>
        <begin position="120"/>
        <end position="130"/>
    </location>
</feature>
<sequence length="302" mass="33181">MSQGKRPREVELTKLTLSMNWKEEMLLQQRLGLLDSLKRQVAASYTLDQRLLYNRFRAKLRLSELAHARLMGRRELAERLKVNSFSSFNTTLTDGSQAAVRGILQLAGPARQRHRRAEAAGGGSTRGSGGSRAPFPGGRPHTTSAWSVPPRLQSEGPRGRAQTTAGQREGRGRAGRLGAGERAARGSSIVGATQQQSPLHVFLNLGERQAKPSLLEMHACLCSQSGLAERTRSFSARLQSGQPRSPSLADYYWHRLLAMLSPPSSRGQPGAEPDQHTAAGWTFVGKELNYRSLTFKKLDLAF</sequence>
<evidence type="ECO:0000256" key="1">
    <source>
        <dbReference type="SAM" id="MobiDB-lite"/>
    </source>
</evidence>
<accession>A0A401NIY8</accession>
<feature type="region of interest" description="Disordered" evidence="1">
    <location>
        <begin position="108"/>
        <end position="192"/>
    </location>
</feature>
<protein>
    <submittedName>
        <fullName evidence="2">Uncharacterized protein</fullName>
    </submittedName>
</protein>
<comment type="caution">
    <text evidence="2">The sequence shown here is derived from an EMBL/GenBank/DDBJ whole genome shotgun (WGS) entry which is preliminary data.</text>
</comment>
<name>A0A401NIY8_SCYTO</name>
<dbReference type="OMA" id="WKEEMLL"/>
<reference evidence="2 3" key="1">
    <citation type="journal article" date="2018" name="Nat. Ecol. Evol.">
        <title>Shark genomes provide insights into elasmobranch evolution and the origin of vertebrates.</title>
        <authorList>
            <person name="Hara Y"/>
            <person name="Yamaguchi K"/>
            <person name="Onimaru K"/>
            <person name="Kadota M"/>
            <person name="Koyanagi M"/>
            <person name="Keeley SD"/>
            <person name="Tatsumi K"/>
            <person name="Tanaka K"/>
            <person name="Motone F"/>
            <person name="Kageyama Y"/>
            <person name="Nozu R"/>
            <person name="Adachi N"/>
            <person name="Nishimura O"/>
            <person name="Nakagawa R"/>
            <person name="Tanegashima C"/>
            <person name="Kiyatake I"/>
            <person name="Matsumoto R"/>
            <person name="Murakumo K"/>
            <person name="Nishida K"/>
            <person name="Terakita A"/>
            <person name="Kuratani S"/>
            <person name="Sato K"/>
            <person name="Hyodo S Kuraku.S."/>
        </authorList>
    </citation>
    <scope>NUCLEOTIDE SEQUENCE [LARGE SCALE GENOMIC DNA]</scope>
</reference>
<dbReference type="EMBL" id="BFAA01007568">
    <property type="protein sequence ID" value="GCB60840.1"/>
    <property type="molecule type" value="Genomic_DNA"/>
</dbReference>
<keyword evidence="3" id="KW-1185">Reference proteome</keyword>
<dbReference type="AlphaFoldDB" id="A0A401NIY8"/>
<dbReference type="OrthoDB" id="6125732at2759"/>